<dbReference type="Proteomes" id="UP000037035">
    <property type="component" value="Unassembled WGS sequence"/>
</dbReference>
<gene>
    <name evidence="2" type="ORF">VP01_3233g1</name>
</gene>
<dbReference type="Pfam" id="PF22936">
    <property type="entry name" value="Pol_BBD"/>
    <property type="match status" value="1"/>
</dbReference>
<evidence type="ECO:0000313" key="3">
    <source>
        <dbReference type="Proteomes" id="UP000037035"/>
    </source>
</evidence>
<accession>A0A0L6UY37</accession>
<sequence>MLTIAGSFTLNSDQHNHQKLVDQHQLTPLRRNLSNKPIVLDSGATHHLINNPETFRPSAESNIKIATGGHSNFLNATAVGTATLVNHLGERLTLENALLVPTLSRSLISIPRLFKDNILITKTANKGAVVLIDKNYQLLGSLKNNLLEIHSSQFEVIKPHSTCYHFKQ</sequence>
<evidence type="ECO:0000259" key="1">
    <source>
        <dbReference type="Pfam" id="PF22936"/>
    </source>
</evidence>
<dbReference type="EMBL" id="LAVV01008206">
    <property type="protein sequence ID" value="KNZ53456.1"/>
    <property type="molecule type" value="Genomic_DNA"/>
</dbReference>
<proteinExistence type="predicted"/>
<feature type="domain" description="Retrovirus-related Pol polyprotein from transposon TNT 1-94-like beta-barrel" evidence="1">
    <location>
        <begin position="39"/>
        <end position="115"/>
    </location>
</feature>
<dbReference type="VEuPathDB" id="FungiDB:VP01_3233g1"/>
<dbReference type="OrthoDB" id="2506005at2759"/>
<organism evidence="2 3">
    <name type="scientific">Puccinia sorghi</name>
    <dbReference type="NCBI Taxonomy" id="27349"/>
    <lineage>
        <taxon>Eukaryota</taxon>
        <taxon>Fungi</taxon>
        <taxon>Dikarya</taxon>
        <taxon>Basidiomycota</taxon>
        <taxon>Pucciniomycotina</taxon>
        <taxon>Pucciniomycetes</taxon>
        <taxon>Pucciniales</taxon>
        <taxon>Pucciniaceae</taxon>
        <taxon>Puccinia</taxon>
    </lineage>
</organism>
<keyword evidence="3" id="KW-1185">Reference proteome</keyword>
<dbReference type="AlphaFoldDB" id="A0A0L6UY37"/>
<name>A0A0L6UY37_9BASI</name>
<dbReference type="InterPro" id="IPR054722">
    <property type="entry name" value="PolX-like_BBD"/>
</dbReference>
<evidence type="ECO:0000313" key="2">
    <source>
        <dbReference type="EMBL" id="KNZ53456.1"/>
    </source>
</evidence>
<protein>
    <recommendedName>
        <fullName evidence="1">Retrovirus-related Pol polyprotein from transposon TNT 1-94-like beta-barrel domain-containing protein</fullName>
    </recommendedName>
</protein>
<comment type="caution">
    <text evidence="2">The sequence shown here is derived from an EMBL/GenBank/DDBJ whole genome shotgun (WGS) entry which is preliminary data.</text>
</comment>
<reference evidence="2 3" key="1">
    <citation type="submission" date="2015-08" db="EMBL/GenBank/DDBJ databases">
        <title>Next Generation Sequencing and Analysis of the Genome of Puccinia sorghi L Schw, the Causal Agent of Maize Common Rust.</title>
        <authorList>
            <person name="Rochi L."/>
            <person name="Burguener G."/>
            <person name="Darino M."/>
            <person name="Turjanski A."/>
            <person name="Kreff E."/>
            <person name="Dieguez M.J."/>
            <person name="Sacco F."/>
        </authorList>
    </citation>
    <scope>NUCLEOTIDE SEQUENCE [LARGE SCALE GENOMIC DNA]</scope>
    <source>
        <strain evidence="2 3">RO10H11247</strain>
    </source>
</reference>